<reference evidence="2 3" key="1">
    <citation type="journal article" date="2020" name="Arch. Microbiol.">
        <title>The genome sequence of the giant phototrophic gammaproteobacterium Thiospirillum jenense gives insight into its physiological properties and phylogenetic relationships.</title>
        <authorList>
            <person name="Imhoff J.F."/>
            <person name="Meyer T.E."/>
            <person name="Kyndt J.A."/>
        </authorList>
    </citation>
    <scope>NUCLEOTIDE SEQUENCE [LARGE SCALE GENOMIC DNA]</scope>
    <source>
        <strain evidence="2 3">DSM 216</strain>
    </source>
</reference>
<keyword evidence="1" id="KW-0812">Transmembrane</keyword>
<dbReference type="PANTHER" id="PTHR40278">
    <property type="entry name" value="DNA UTILIZATION PROTEIN HOFN"/>
    <property type="match status" value="1"/>
</dbReference>
<protein>
    <submittedName>
        <fullName evidence="2">Fimbrial assembly protein</fullName>
    </submittedName>
</protein>
<dbReference type="InterPro" id="IPR007813">
    <property type="entry name" value="PilN"/>
</dbReference>
<dbReference type="Pfam" id="PF05137">
    <property type="entry name" value="PilN"/>
    <property type="match status" value="1"/>
</dbReference>
<name>A0A839HBV5_9GAMM</name>
<dbReference type="InterPro" id="IPR052534">
    <property type="entry name" value="Extracell_DNA_Util/SecSys_Comp"/>
</dbReference>
<evidence type="ECO:0000313" key="3">
    <source>
        <dbReference type="Proteomes" id="UP000548632"/>
    </source>
</evidence>
<dbReference type="Proteomes" id="UP000548632">
    <property type="component" value="Unassembled WGS sequence"/>
</dbReference>
<keyword evidence="3" id="KW-1185">Reference proteome</keyword>
<dbReference type="InterPro" id="IPR043129">
    <property type="entry name" value="ATPase_NBD"/>
</dbReference>
<feature type="transmembrane region" description="Helical" evidence="1">
    <location>
        <begin position="207"/>
        <end position="229"/>
    </location>
</feature>
<evidence type="ECO:0000313" key="2">
    <source>
        <dbReference type="EMBL" id="MBB1124916.1"/>
    </source>
</evidence>
<keyword evidence="1" id="KW-0472">Membrane</keyword>
<dbReference type="Gene3D" id="3.30.420.380">
    <property type="match status" value="1"/>
</dbReference>
<comment type="caution">
    <text evidence="2">The sequence shown here is derived from an EMBL/GenBank/DDBJ whole genome shotgun (WGS) entry which is preliminary data.</text>
</comment>
<dbReference type="SUPFAM" id="SSF53067">
    <property type="entry name" value="Actin-like ATPase domain"/>
    <property type="match status" value="1"/>
</dbReference>
<proteinExistence type="predicted"/>
<dbReference type="EMBL" id="JABVCQ010000003">
    <property type="protein sequence ID" value="MBB1124916.1"/>
    <property type="molecule type" value="Genomic_DNA"/>
</dbReference>
<dbReference type="AlphaFoldDB" id="A0A839HBV5"/>
<dbReference type="PANTHER" id="PTHR40278:SF1">
    <property type="entry name" value="DNA UTILIZATION PROTEIN HOFN"/>
    <property type="match status" value="1"/>
</dbReference>
<accession>A0A839HBV5</accession>
<dbReference type="RefSeq" id="WP_182582030.1">
    <property type="nucleotide sequence ID" value="NZ_JABVCQ010000003.1"/>
</dbReference>
<sequence length="364" mass="41164">MTYSGATPAQLLPRIGQAWRAALLTCLPPRLKSLLSRQPPRLVVCPAAGLDAPVAELWRIVDEQRDFLGELTRDGKETLAQLLPGTRFDWQDTHVELPAQAVLTRELQLPIQVKNQLHQTVMYEMNRLTPFQPAEVYFDVRTHGSVARHTKIAVTLALCRRDQLAPWLQRLRQAGAAPNDLTWIGAWPNANLLPLNERPRRRYLTTWMTTTLIIITFAFVTATLATPLWQKQQQHRALTKALRQIKRQADLIPALRTELEQARAGSMAVLNYHAQAARLTDLWRELTTRLPDDTWIQTLNYVNQEVDMRGQSAAATALIGLLEPAPGINSVHFSSPVMQLSNTGKERFQIAFTYRHDPPAPPPQ</sequence>
<gene>
    <name evidence="2" type="ORF">HUK38_01550</name>
</gene>
<evidence type="ECO:0000256" key="1">
    <source>
        <dbReference type="SAM" id="Phobius"/>
    </source>
</evidence>
<organism evidence="2 3">
    <name type="scientific">Thiospirillum jenense</name>
    <dbReference type="NCBI Taxonomy" id="1653858"/>
    <lineage>
        <taxon>Bacteria</taxon>
        <taxon>Pseudomonadati</taxon>
        <taxon>Pseudomonadota</taxon>
        <taxon>Gammaproteobacteria</taxon>
        <taxon>Chromatiales</taxon>
        <taxon>Chromatiaceae</taxon>
        <taxon>Thiospirillum</taxon>
    </lineage>
</organism>
<keyword evidence="1" id="KW-1133">Transmembrane helix</keyword>